<feature type="signal peptide" evidence="6">
    <location>
        <begin position="1"/>
        <end position="19"/>
    </location>
</feature>
<dbReference type="EMBL" id="CP015402">
    <property type="protein sequence ID" value="ANU64257.1"/>
    <property type="molecule type" value="Genomic_DNA"/>
</dbReference>
<organism evidence="9 10">
    <name type="scientific">Muribaculum intestinale</name>
    <dbReference type="NCBI Taxonomy" id="1796646"/>
    <lineage>
        <taxon>Bacteria</taxon>
        <taxon>Pseudomonadati</taxon>
        <taxon>Bacteroidota</taxon>
        <taxon>Bacteroidia</taxon>
        <taxon>Bacteroidales</taxon>
        <taxon>Muribaculaceae</taxon>
        <taxon>Muribaculum</taxon>
    </lineage>
</organism>
<dbReference type="Gene3D" id="1.25.40.390">
    <property type="match status" value="1"/>
</dbReference>
<evidence type="ECO:0000313" key="9">
    <source>
        <dbReference type="EMBL" id="ANU64257.1"/>
    </source>
</evidence>
<evidence type="ECO:0000259" key="8">
    <source>
        <dbReference type="Pfam" id="PF14322"/>
    </source>
</evidence>
<sequence>MMKKTLKYIAGSLAAVMLAGCNDLNTLPMGEYYTDDQRKDAIEENPDAIEGVMAAVYANFYAFEKNIDDFLADFGYPATMLSLDNRSQDMSMMMNYGWFETSELYTDNTPTNQELTCTWGTLYRVVYSSNDLLKILPADTENATLLCYKAQALSARAWAYHMLVQLFATPYSVNPQAPGVPVITDLNEDEAVANGTPRGTVAQVYTQIMSDLDEAIDIFDMGVYTSRFDKRFIDPAVAHGLRARANLCQGLYTEAADDASMALQLTDGANCGVNVVNKPAFNSFTQSDFMWGIHISEQDAHGLYTFAGMMGSLTYGYAYAGQWRCINAKLWDMIPEGDVRKGWWQGNEPDPDWLDEEKPDNSIYVYKSNVDNYTPDGYDPSVAPYAPYGVGVILGLLDCPPYAVVKFAPYQDYLINSTGATDIPLMRTEEMELIIAECQAHTDWQTAKTTVENFVNTYRWTGDTPYVCPATSQDEMLDEVWFQRRIELWGEGFSYTDCLRLQKGIDRRGGGFPAEAVFNIAANAPILLFPIPNAEMEGNHAITAANQNPSGEVMAIVGADAEADPYWYKARN</sequence>
<keyword evidence="10" id="KW-1185">Reference proteome</keyword>
<evidence type="ECO:0000313" key="10">
    <source>
        <dbReference type="Proteomes" id="UP000186351"/>
    </source>
</evidence>
<evidence type="ECO:0000256" key="5">
    <source>
        <dbReference type="ARBA" id="ARBA00023237"/>
    </source>
</evidence>
<dbReference type="InterPro" id="IPR033985">
    <property type="entry name" value="SusD-like_N"/>
</dbReference>
<keyword evidence="5" id="KW-0998">Cell outer membrane</keyword>
<dbReference type="STRING" id="1796646.A4V02_11400"/>
<evidence type="ECO:0000256" key="1">
    <source>
        <dbReference type="ARBA" id="ARBA00004442"/>
    </source>
</evidence>
<dbReference type="InterPro" id="IPR012944">
    <property type="entry name" value="SusD_RagB_dom"/>
</dbReference>
<dbReference type="GO" id="GO:0009279">
    <property type="term" value="C:cell outer membrane"/>
    <property type="evidence" value="ECO:0007669"/>
    <property type="project" value="UniProtKB-SubCell"/>
</dbReference>
<comment type="similarity">
    <text evidence="2">Belongs to the SusD family.</text>
</comment>
<evidence type="ECO:0000259" key="7">
    <source>
        <dbReference type="Pfam" id="PF07980"/>
    </source>
</evidence>
<gene>
    <name evidence="9" type="ORF">A4V02_11400</name>
</gene>
<evidence type="ECO:0000256" key="4">
    <source>
        <dbReference type="ARBA" id="ARBA00023136"/>
    </source>
</evidence>
<keyword evidence="4" id="KW-0472">Membrane</keyword>
<evidence type="ECO:0000256" key="6">
    <source>
        <dbReference type="SAM" id="SignalP"/>
    </source>
</evidence>
<dbReference type="RefSeq" id="WP_068961543.1">
    <property type="nucleotide sequence ID" value="NZ_CAJTCT010000004.1"/>
</dbReference>
<evidence type="ECO:0000256" key="3">
    <source>
        <dbReference type="ARBA" id="ARBA00022729"/>
    </source>
</evidence>
<accession>A0A1B1SBU9</accession>
<comment type="subcellular location">
    <subcellularLocation>
        <location evidence="1">Cell outer membrane</location>
    </subcellularLocation>
</comment>
<feature type="domain" description="SusD-like N-terminal" evidence="8">
    <location>
        <begin position="85"/>
        <end position="224"/>
    </location>
</feature>
<dbReference type="Pfam" id="PF07980">
    <property type="entry name" value="SusD_RagB"/>
    <property type="match status" value="1"/>
</dbReference>
<dbReference type="Pfam" id="PF14322">
    <property type="entry name" value="SusD-like_3"/>
    <property type="match status" value="1"/>
</dbReference>
<dbReference type="OrthoDB" id="1100079at2"/>
<dbReference type="AlphaFoldDB" id="A0A1B1SBU9"/>
<feature type="domain" description="RagB/SusD" evidence="7">
    <location>
        <begin position="406"/>
        <end position="549"/>
    </location>
</feature>
<keyword evidence="3 6" id="KW-0732">Signal</keyword>
<dbReference type="KEGG" id="pary:A4V02_11400"/>
<name>A0A1B1SBU9_9BACT</name>
<feature type="chain" id="PRO_5008529405" evidence="6">
    <location>
        <begin position="20"/>
        <end position="572"/>
    </location>
</feature>
<proteinExistence type="inferred from homology"/>
<dbReference type="Proteomes" id="UP000186351">
    <property type="component" value="Chromosome"/>
</dbReference>
<dbReference type="SUPFAM" id="SSF48452">
    <property type="entry name" value="TPR-like"/>
    <property type="match status" value="1"/>
</dbReference>
<reference evidence="10" key="1">
    <citation type="submission" date="2016-04" db="EMBL/GenBank/DDBJ databases">
        <title>Complete Genome Sequences of Twelve Strains of a Stable Defined Moderately Diverse Mouse Microbiota 2 (sDMDMm2).</title>
        <authorList>
            <person name="Uchimura Y."/>
            <person name="Wyss M."/>
            <person name="Brugiroux S."/>
            <person name="Limenitakis J.P."/>
            <person name="Stecher B."/>
            <person name="McCoy K.D."/>
            <person name="Macpherson A.J."/>
        </authorList>
    </citation>
    <scope>NUCLEOTIDE SEQUENCE [LARGE SCALE GENOMIC DNA]</scope>
    <source>
        <strain evidence="10">YL27</strain>
    </source>
</reference>
<accession>A0A1Z2XGS1</accession>
<dbReference type="InterPro" id="IPR011990">
    <property type="entry name" value="TPR-like_helical_dom_sf"/>
</dbReference>
<dbReference type="GeneID" id="65537477"/>
<evidence type="ECO:0000256" key="2">
    <source>
        <dbReference type="ARBA" id="ARBA00006275"/>
    </source>
</evidence>
<protein>
    <submittedName>
        <fullName evidence="9">RagB/SusD family nutrient uptake outer membrane protein</fullName>
    </submittedName>
</protein>
<dbReference type="PROSITE" id="PS51257">
    <property type="entry name" value="PROKAR_LIPOPROTEIN"/>
    <property type="match status" value="1"/>
</dbReference>